<dbReference type="CDD" id="cd17071">
    <property type="entry name" value="DCX1_DCDC2_like"/>
    <property type="match status" value="1"/>
</dbReference>
<dbReference type="GO" id="GO:0005815">
    <property type="term" value="C:microtubule organizing center"/>
    <property type="evidence" value="ECO:0007669"/>
    <property type="project" value="TreeGrafter"/>
</dbReference>
<dbReference type="InterPro" id="IPR003533">
    <property type="entry name" value="Doublecortin_dom"/>
</dbReference>
<dbReference type="InParanoid" id="A0A671YQJ6"/>
<dbReference type="InterPro" id="IPR036572">
    <property type="entry name" value="Doublecortin_dom_sf"/>
</dbReference>
<keyword evidence="5" id="KW-1185">Reference proteome</keyword>
<dbReference type="Gene3D" id="3.10.20.230">
    <property type="entry name" value="Doublecortin domain"/>
    <property type="match status" value="2"/>
</dbReference>
<dbReference type="Proteomes" id="UP000472265">
    <property type="component" value="Chromosome 16"/>
</dbReference>
<proteinExistence type="predicted"/>
<dbReference type="GO" id="GO:0035556">
    <property type="term" value="P:intracellular signal transduction"/>
    <property type="evidence" value="ECO:0007669"/>
    <property type="project" value="InterPro"/>
</dbReference>
<feature type="domain" description="Doublecortin" evidence="3">
    <location>
        <begin position="126"/>
        <end position="208"/>
    </location>
</feature>
<protein>
    <submittedName>
        <fullName evidence="4">Si:dkey-25g12.4</fullName>
    </submittedName>
</protein>
<dbReference type="SUPFAM" id="SSF89837">
    <property type="entry name" value="Doublecortin (DC)"/>
    <property type="match status" value="2"/>
</dbReference>
<feature type="domain" description="Doublecortin" evidence="3">
    <location>
        <begin position="26"/>
        <end position="97"/>
    </location>
</feature>
<keyword evidence="1" id="KW-0677">Repeat</keyword>
<dbReference type="PROSITE" id="PS50309">
    <property type="entry name" value="DC"/>
    <property type="match status" value="2"/>
</dbReference>
<reference evidence="4" key="2">
    <citation type="submission" date="2025-08" db="UniProtKB">
        <authorList>
            <consortium name="Ensembl"/>
        </authorList>
    </citation>
    <scope>IDENTIFICATION</scope>
</reference>
<evidence type="ECO:0000256" key="2">
    <source>
        <dbReference type="SAM" id="SignalP"/>
    </source>
</evidence>
<evidence type="ECO:0000256" key="1">
    <source>
        <dbReference type="ARBA" id="ARBA00022737"/>
    </source>
</evidence>
<dbReference type="PANTHER" id="PTHR23004">
    <property type="entry name" value="DOUBLECORTIN DOMAIN CONTAINING 2"/>
    <property type="match status" value="1"/>
</dbReference>
<reference evidence="4" key="1">
    <citation type="submission" date="2021-04" db="EMBL/GenBank/DDBJ databases">
        <authorList>
            <consortium name="Wellcome Sanger Institute Data Sharing"/>
        </authorList>
    </citation>
    <scope>NUCLEOTIDE SEQUENCE [LARGE SCALE GENOMIC DNA]</scope>
</reference>
<dbReference type="OMA" id="CKYDGIP"/>
<feature type="chain" id="PRO_5025537778" evidence="2">
    <location>
        <begin position="21"/>
        <end position="290"/>
    </location>
</feature>
<dbReference type="SMART" id="SM00537">
    <property type="entry name" value="DCX"/>
    <property type="match status" value="2"/>
</dbReference>
<dbReference type="AlphaFoldDB" id="A0A671YQJ6"/>
<evidence type="ECO:0000313" key="4">
    <source>
        <dbReference type="Ensembl" id="ENSSAUP00010065636.1"/>
    </source>
</evidence>
<reference evidence="4" key="3">
    <citation type="submission" date="2025-09" db="UniProtKB">
        <authorList>
            <consortium name="Ensembl"/>
        </authorList>
    </citation>
    <scope>IDENTIFICATION</scope>
</reference>
<evidence type="ECO:0000259" key="3">
    <source>
        <dbReference type="PROSITE" id="PS50309"/>
    </source>
</evidence>
<evidence type="ECO:0000313" key="5">
    <source>
        <dbReference type="Proteomes" id="UP000472265"/>
    </source>
</evidence>
<accession>A0A671YQJ6</accession>
<dbReference type="Ensembl" id="ENSSAUT00010068749.1">
    <property type="protein sequence ID" value="ENSSAUP00010065636.1"/>
    <property type="gene ID" value="ENSSAUG00010026251.1"/>
</dbReference>
<dbReference type="FunFam" id="3.10.20.230:FF:000004">
    <property type="entry name" value="Doublecortin domain containing 2"/>
    <property type="match status" value="1"/>
</dbReference>
<dbReference type="GO" id="GO:0005874">
    <property type="term" value="C:microtubule"/>
    <property type="evidence" value="ECO:0007669"/>
    <property type="project" value="TreeGrafter"/>
</dbReference>
<dbReference type="PANTHER" id="PTHR23004:SF9">
    <property type="entry name" value="DOUBLECORTIN DOMAIN-CONTAINING PROTEIN 2C"/>
    <property type="match status" value="1"/>
</dbReference>
<name>A0A671YQJ6_SPAAU</name>
<dbReference type="GeneTree" id="ENSGT00940000164359"/>
<keyword evidence="2" id="KW-0732">Signal</keyword>
<sequence length="290" mass="32927">MLIWVQKSFFFFLLFGARRSDPPPTKTVTVYRNGDAFFAGKKIVVNPRQVTTFDHFLASLTKGIEAPFGAVRKLYTHREGHRVQQLDDLKHGDVYVALHIHFQIQPVVHSKIIVSARWRRAIDESCTINVFTNGEILVPPARIRIPKYTLRSWEKVLTMVTDKVRLRTGAVHRLYTLEGRPVCGPTQLENNQHYVAVGAGKFKALPYEHCVPCRDLIREKNMLERGKDARERNCPLSLDPLSCLGSVFNAQNSRGEVAGAAEVQEEGRLKVDLPIDQAFPEGEVLKQWTV</sequence>
<dbReference type="Pfam" id="PF03607">
    <property type="entry name" value="DCX"/>
    <property type="match status" value="2"/>
</dbReference>
<feature type="signal peptide" evidence="2">
    <location>
        <begin position="1"/>
        <end position="20"/>
    </location>
</feature>
<organism evidence="4 5">
    <name type="scientific">Sparus aurata</name>
    <name type="common">Gilthead sea bream</name>
    <dbReference type="NCBI Taxonomy" id="8175"/>
    <lineage>
        <taxon>Eukaryota</taxon>
        <taxon>Metazoa</taxon>
        <taxon>Chordata</taxon>
        <taxon>Craniata</taxon>
        <taxon>Vertebrata</taxon>
        <taxon>Euteleostomi</taxon>
        <taxon>Actinopterygii</taxon>
        <taxon>Neopterygii</taxon>
        <taxon>Teleostei</taxon>
        <taxon>Neoteleostei</taxon>
        <taxon>Acanthomorphata</taxon>
        <taxon>Eupercaria</taxon>
        <taxon>Spariformes</taxon>
        <taxon>Sparidae</taxon>
        <taxon>Sparus</taxon>
    </lineage>
</organism>